<evidence type="ECO:0000313" key="2">
    <source>
        <dbReference type="EMBL" id="KAK1358445.1"/>
    </source>
</evidence>
<dbReference type="EMBL" id="JAUIZM010000011">
    <property type="protein sequence ID" value="KAK1358457.1"/>
    <property type="molecule type" value="Genomic_DNA"/>
</dbReference>
<sequence length="113" mass="13624">MRSDEILREVGESFGKDNNEVRKEVELTGRHEKIILSWNHTSGLWYLYDMGFKWDPLRIYPDLIFQDAETCSRSLGLAMKTDKKFEFYVEKLRNLSKEEREEKKRRLIQMKGF</sequence>
<name>A0AAD8H028_9APIA</name>
<protein>
    <submittedName>
        <fullName evidence="2">Uncharacterized protein</fullName>
    </submittedName>
</protein>
<dbReference type="Proteomes" id="UP001237642">
    <property type="component" value="Unassembled WGS sequence"/>
</dbReference>
<organism evidence="2 4">
    <name type="scientific">Heracleum sosnowskyi</name>
    <dbReference type="NCBI Taxonomy" id="360622"/>
    <lineage>
        <taxon>Eukaryota</taxon>
        <taxon>Viridiplantae</taxon>
        <taxon>Streptophyta</taxon>
        <taxon>Embryophyta</taxon>
        <taxon>Tracheophyta</taxon>
        <taxon>Spermatophyta</taxon>
        <taxon>Magnoliopsida</taxon>
        <taxon>eudicotyledons</taxon>
        <taxon>Gunneridae</taxon>
        <taxon>Pentapetalae</taxon>
        <taxon>asterids</taxon>
        <taxon>campanulids</taxon>
        <taxon>Apiales</taxon>
        <taxon>Apiaceae</taxon>
        <taxon>Apioideae</taxon>
        <taxon>apioid superclade</taxon>
        <taxon>Tordylieae</taxon>
        <taxon>Tordyliinae</taxon>
        <taxon>Heracleum</taxon>
    </lineage>
</organism>
<evidence type="ECO:0000313" key="1">
    <source>
        <dbReference type="EMBL" id="KAK1358442.1"/>
    </source>
</evidence>
<accession>A0AAD8H028</accession>
<keyword evidence="4" id="KW-1185">Reference proteome</keyword>
<dbReference type="EMBL" id="JAUIZM010000011">
    <property type="protein sequence ID" value="KAK1358445.1"/>
    <property type="molecule type" value="Genomic_DNA"/>
</dbReference>
<evidence type="ECO:0000313" key="4">
    <source>
        <dbReference type="Proteomes" id="UP001237642"/>
    </source>
</evidence>
<gene>
    <name evidence="1" type="ORF">POM88_051698</name>
    <name evidence="2" type="ORF">POM88_051701</name>
    <name evidence="3" type="ORF">POM88_051713</name>
</gene>
<reference evidence="2" key="2">
    <citation type="submission" date="2023-05" db="EMBL/GenBank/DDBJ databases">
        <authorList>
            <person name="Schelkunov M.I."/>
        </authorList>
    </citation>
    <scope>NUCLEOTIDE SEQUENCE</scope>
    <source>
        <strain evidence="2">Hsosn_3</strain>
        <tissue evidence="2">Leaf</tissue>
    </source>
</reference>
<comment type="caution">
    <text evidence="2">The sequence shown here is derived from an EMBL/GenBank/DDBJ whole genome shotgun (WGS) entry which is preliminary data.</text>
</comment>
<proteinExistence type="predicted"/>
<dbReference type="EMBL" id="JAUIZM010000011">
    <property type="protein sequence ID" value="KAK1358442.1"/>
    <property type="molecule type" value="Genomic_DNA"/>
</dbReference>
<dbReference type="AlphaFoldDB" id="A0AAD8H028"/>
<reference evidence="2" key="1">
    <citation type="submission" date="2023-02" db="EMBL/GenBank/DDBJ databases">
        <title>Genome of toxic invasive species Heracleum sosnowskyi carries increased number of genes despite the absence of recent whole-genome duplications.</title>
        <authorList>
            <person name="Schelkunov M."/>
            <person name="Shtratnikova V."/>
            <person name="Makarenko M."/>
            <person name="Klepikova A."/>
            <person name="Omelchenko D."/>
            <person name="Novikova G."/>
            <person name="Obukhova E."/>
            <person name="Bogdanov V."/>
            <person name="Penin A."/>
            <person name="Logacheva M."/>
        </authorList>
    </citation>
    <scope>NUCLEOTIDE SEQUENCE</scope>
    <source>
        <strain evidence="2">Hsosn_3</strain>
        <tissue evidence="2">Leaf</tissue>
    </source>
</reference>
<evidence type="ECO:0000313" key="3">
    <source>
        <dbReference type="EMBL" id="KAK1358457.1"/>
    </source>
</evidence>